<feature type="non-terminal residue" evidence="3">
    <location>
        <position position="203"/>
    </location>
</feature>
<evidence type="ECO:0000313" key="4">
    <source>
        <dbReference type="Proteomes" id="UP000638560"/>
    </source>
</evidence>
<proteinExistence type="predicted"/>
<evidence type="ECO:0000259" key="2">
    <source>
        <dbReference type="PROSITE" id="PS50943"/>
    </source>
</evidence>
<dbReference type="PROSITE" id="PS50943">
    <property type="entry name" value="HTH_CROC1"/>
    <property type="match status" value="1"/>
</dbReference>
<evidence type="ECO:0000313" key="3">
    <source>
        <dbReference type="EMBL" id="MBF9134575.1"/>
    </source>
</evidence>
<feature type="compositionally biased region" description="Low complexity" evidence="1">
    <location>
        <begin position="152"/>
        <end position="169"/>
    </location>
</feature>
<dbReference type="CDD" id="cd00093">
    <property type="entry name" value="HTH_XRE"/>
    <property type="match status" value="1"/>
</dbReference>
<keyword evidence="4" id="KW-1185">Reference proteome</keyword>
<evidence type="ECO:0000256" key="1">
    <source>
        <dbReference type="SAM" id="MobiDB-lite"/>
    </source>
</evidence>
<dbReference type="Proteomes" id="UP000638560">
    <property type="component" value="Unassembled WGS sequence"/>
</dbReference>
<dbReference type="Gene3D" id="1.10.260.40">
    <property type="entry name" value="lambda repressor-like DNA-binding domains"/>
    <property type="match status" value="1"/>
</dbReference>
<dbReference type="RefSeq" id="WP_196206055.1">
    <property type="nucleotide sequence ID" value="NZ_JADPUN010000360.1"/>
</dbReference>
<feature type="domain" description="HTH cro/C1-type" evidence="2">
    <location>
        <begin position="20"/>
        <end position="81"/>
    </location>
</feature>
<dbReference type="InterPro" id="IPR001387">
    <property type="entry name" value="Cro/C1-type_HTH"/>
</dbReference>
<feature type="region of interest" description="Disordered" evidence="1">
    <location>
        <begin position="127"/>
        <end position="180"/>
    </location>
</feature>
<name>A0ABS0H7X8_9ACTN</name>
<gene>
    <name evidence="3" type="ORF">I0C86_37450</name>
</gene>
<accession>A0ABS0H7X8</accession>
<comment type="caution">
    <text evidence="3">The sequence shown here is derived from an EMBL/GenBank/DDBJ whole genome shotgun (WGS) entry which is preliminary data.</text>
</comment>
<dbReference type="InterPro" id="IPR010982">
    <property type="entry name" value="Lambda_DNA-bd_dom_sf"/>
</dbReference>
<protein>
    <submittedName>
        <fullName evidence="3">Helix-turn-helix domain-containing protein</fullName>
    </submittedName>
</protein>
<reference evidence="3 4" key="1">
    <citation type="submission" date="2020-11" db="EMBL/GenBank/DDBJ databases">
        <title>A novel isolate from a Black sea contaminated sediment with potential to produce alkanes: Plantactinospora alkalitolerans sp. nov.</title>
        <authorList>
            <person name="Carro L."/>
            <person name="Veyisoglu A."/>
            <person name="Guven K."/>
            <person name="Schumann P."/>
            <person name="Klenk H.-P."/>
            <person name="Sahin N."/>
        </authorList>
    </citation>
    <scope>NUCLEOTIDE SEQUENCE [LARGE SCALE GENOMIC DNA]</scope>
    <source>
        <strain evidence="3 4">S1510</strain>
    </source>
</reference>
<organism evidence="3 4">
    <name type="scientific">Plantactinospora alkalitolerans</name>
    <dbReference type="NCBI Taxonomy" id="2789879"/>
    <lineage>
        <taxon>Bacteria</taxon>
        <taxon>Bacillati</taxon>
        <taxon>Actinomycetota</taxon>
        <taxon>Actinomycetes</taxon>
        <taxon>Micromonosporales</taxon>
        <taxon>Micromonosporaceae</taxon>
        <taxon>Plantactinospora</taxon>
    </lineage>
</organism>
<sequence length="203" mass="21701">MTRFDHDPFDITTPSLGTLLTELRLARGWSQLRVAEQLCAASGVPTVSRHEVSRWERQQRVPGEFWLGWLAAVLDVSIADLTTAAATTRATIGLAEARSGSDTGPGETSGMTRIRQELLASAHAWLTDPNDPLMEPPVPPARRLMEPPVPPARRLTTSPPAATPASGTTPGPGPELPLDATGLARLRRLDDLVGGRDLLPSPA</sequence>
<dbReference type="EMBL" id="JADPUN010000360">
    <property type="protein sequence ID" value="MBF9134575.1"/>
    <property type="molecule type" value="Genomic_DNA"/>
</dbReference>
<dbReference type="SUPFAM" id="SSF47413">
    <property type="entry name" value="lambda repressor-like DNA-binding domains"/>
    <property type="match status" value="1"/>
</dbReference>